<organism evidence="3 4">
    <name type="scientific">Oesophagostomum dentatum</name>
    <name type="common">Nodular worm</name>
    <dbReference type="NCBI Taxonomy" id="61180"/>
    <lineage>
        <taxon>Eukaryota</taxon>
        <taxon>Metazoa</taxon>
        <taxon>Ecdysozoa</taxon>
        <taxon>Nematoda</taxon>
        <taxon>Chromadorea</taxon>
        <taxon>Rhabditida</taxon>
        <taxon>Rhabditina</taxon>
        <taxon>Rhabditomorpha</taxon>
        <taxon>Strongyloidea</taxon>
        <taxon>Strongylidae</taxon>
        <taxon>Oesophagostomum</taxon>
    </lineage>
</organism>
<dbReference type="SUPFAM" id="SSF50630">
    <property type="entry name" value="Acid proteases"/>
    <property type="match status" value="1"/>
</dbReference>
<sequence>MFKVVLDTGTADFWVPDVSCIPPKKVDGCEDSTCDPGVACKVFCSKPTLCCTEAKQFLDVSQKKYTCQGKNIYDPKKSTTAKQYNGTWSVKYMSGSASGVYSTDTVHFGGPDETTALSVTDTPVGRATQISESFRKVWVKSFALARV</sequence>
<dbReference type="Pfam" id="PF00026">
    <property type="entry name" value="Asp"/>
    <property type="match status" value="1"/>
</dbReference>
<accession>A0A0B1SE28</accession>
<dbReference type="PROSITE" id="PS51767">
    <property type="entry name" value="PEPTIDASE_A1"/>
    <property type="match status" value="1"/>
</dbReference>
<comment type="similarity">
    <text evidence="1">Belongs to the peptidase A1 family.</text>
</comment>
<gene>
    <name evidence="3" type="ORF">OESDEN_18510</name>
</gene>
<protein>
    <recommendedName>
        <fullName evidence="2">Peptidase A1 domain-containing protein</fullName>
    </recommendedName>
</protein>
<dbReference type="Proteomes" id="UP000053660">
    <property type="component" value="Unassembled WGS sequence"/>
</dbReference>
<dbReference type="OrthoDB" id="5874963at2759"/>
<evidence type="ECO:0000313" key="4">
    <source>
        <dbReference type="Proteomes" id="UP000053660"/>
    </source>
</evidence>
<dbReference type="InterPro" id="IPR033121">
    <property type="entry name" value="PEPTIDASE_A1"/>
</dbReference>
<dbReference type="GO" id="GO:0004190">
    <property type="term" value="F:aspartic-type endopeptidase activity"/>
    <property type="evidence" value="ECO:0007669"/>
    <property type="project" value="InterPro"/>
</dbReference>
<dbReference type="Gene3D" id="2.40.70.10">
    <property type="entry name" value="Acid Proteases"/>
    <property type="match status" value="1"/>
</dbReference>
<evidence type="ECO:0000313" key="3">
    <source>
        <dbReference type="EMBL" id="KHJ81802.1"/>
    </source>
</evidence>
<name>A0A0B1SE28_OESDE</name>
<dbReference type="AlphaFoldDB" id="A0A0B1SE28"/>
<evidence type="ECO:0000256" key="1">
    <source>
        <dbReference type="ARBA" id="ARBA00007447"/>
    </source>
</evidence>
<feature type="domain" description="Peptidase A1" evidence="2">
    <location>
        <begin position="1"/>
        <end position="147"/>
    </location>
</feature>
<proteinExistence type="inferred from homology"/>
<dbReference type="EMBL" id="KN585397">
    <property type="protein sequence ID" value="KHJ81802.1"/>
    <property type="molecule type" value="Genomic_DNA"/>
</dbReference>
<dbReference type="PANTHER" id="PTHR47966">
    <property type="entry name" value="BETA-SITE APP-CLEAVING ENZYME, ISOFORM A-RELATED"/>
    <property type="match status" value="1"/>
</dbReference>
<dbReference type="InterPro" id="IPR001461">
    <property type="entry name" value="Aspartic_peptidase_A1"/>
</dbReference>
<keyword evidence="4" id="KW-1185">Reference proteome</keyword>
<dbReference type="PANTHER" id="PTHR47966:SF51">
    <property type="entry name" value="BETA-SITE APP-CLEAVING ENZYME, ISOFORM A-RELATED"/>
    <property type="match status" value="1"/>
</dbReference>
<evidence type="ECO:0000259" key="2">
    <source>
        <dbReference type="PROSITE" id="PS51767"/>
    </source>
</evidence>
<dbReference type="InterPro" id="IPR021109">
    <property type="entry name" value="Peptidase_aspartic_dom_sf"/>
</dbReference>
<dbReference type="GO" id="GO:0006508">
    <property type="term" value="P:proteolysis"/>
    <property type="evidence" value="ECO:0007669"/>
    <property type="project" value="InterPro"/>
</dbReference>
<reference evidence="3 4" key="1">
    <citation type="submission" date="2014-03" db="EMBL/GenBank/DDBJ databases">
        <title>Draft genome of the hookworm Oesophagostomum dentatum.</title>
        <authorList>
            <person name="Mitreva M."/>
        </authorList>
    </citation>
    <scope>NUCLEOTIDE SEQUENCE [LARGE SCALE GENOMIC DNA]</scope>
    <source>
        <strain evidence="3 4">OD-Hann</strain>
    </source>
</reference>